<dbReference type="AlphaFoldDB" id="A0A1B1N6P7"/>
<protein>
    <submittedName>
        <fullName evidence="1">Uncharacterized protein</fullName>
    </submittedName>
</protein>
<dbReference type="STRING" id="1462996.AWM70_05565"/>
<dbReference type="KEGG" id="pyg:AWM70_05565"/>
<keyword evidence="2" id="KW-1185">Reference proteome</keyword>
<dbReference type="EMBL" id="CP014167">
    <property type="protein sequence ID" value="ANS77106.1"/>
    <property type="molecule type" value="Genomic_DNA"/>
</dbReference>
<evidence type="ECO:0000313" key="2">
    <source>
        <dbReference type="Proteomes" id="UP000092573"/>
    </source>
</evidence>
<organism evidence="1 2">
    <name type="scientific">Paenibacillus yonginensis</name>
    <dbReference type="NCBI Taxonomy" id="1462996"/>
    <lineage>
        <taxon>Bacteria</taxon>
        <taxon>Bacillati</taxon>
        <taxon>Bacillota</taxon>
        <taxon>Bacilli</taxon>
        <taxon>Bacillales</taxon>
        <taxon>Paenibacillaceae</taxon>
        <taxon>Paenibacillus</taxon>
    </lineage>
</organism>
<accession>A0A1B1N6P7</accession>
<gene>
    <name evidence="1" type="ORF">AWM70_05565</name>
</gene>
<dbReference type="Proteomes" id="UP000092573">
    <property type="component" value="Chromosome"/>
</dbReference>
<dbReference type="OrthoDB" id="2828115at2"/>
<sequence>MLAANEIRKAAINLETKELFFLAGILGSDRLLGVEDPFLGYLTDEIAAEWENVKRALLTKGYLTLGDSEDELTMAPEVFARVAIAGFAERACWVRYEHASESFEGYLHITNEKVVEVARGDESDSFYTLKELGNVQAAADLLVERMKWKEESLSDLPALLLSRRKFNDLYESSKTMDIEELSHELSQSTGDIEASWALAKCLKDRVCEGELQLSIWNEDGWESQGAAFIVGQTMNWLIRMSLRDEEDWLVATPATKKQFQDMLLLWLEQPPETDERG</sequence>
<proteinExistence type="predicted"/>
<name>A0A1B1N6P7_9BACL</name>
<evidence type="ECO:0000313" key="1">
    <source>
        <dbReference type="EMBL" id="ANS77106.1"/>
    </source>
</evidence>
<reference evidence="1 2" key="1">
    <citation type="submission" date="2016-01" db="EMBL/GenBank/DDBJ databases">
        <title>Complete Genome Sequence of Paenibacillus yonginensis DCY84, a novel Plant Growth-Promoting Bacteria with Elicitation of Induced Systemic Resistance.</title>
        <authorList>
            <person name="Kim Y.J."/>
            <person name="Yang D.C."/>
            <person name="Sukweenadhi J."/>
        </authorList>
    </citation>
    <scope>NUCLEOTIDE SEQUENCE [LARGE SCALE GENOMIC DNA]</scope>
    <source>
        <strain evidence="1 2">DCY84</strain>
    </source>
</reference>